<evidence type="ECO:0000256" key="1">
    <source>
        <dbReference type="SAM" id="Coils"/>
    </source>
</evidence>
<dbReference type="HOGENOM" id="CLU_523770_0_0_1"/>
<dbReference type="Proteomes" id="UP000027920">
    <property type="component" value="Unassembled WGS sequence"/>
</dbReference>
<dbReference type="VEuPathDB" id="FungiDB:A1O9_06995"/>
<organism evidence="3 4">
    <name type="scientific">Exophiala aquamarina CBS 119918</name>
    <dbReference type="NCBI Taxonomy" id="1182545"/>
    <lineage>
        <taxon>Eukaryota</taxon>
        <taxon>Fungi</taxon>
        <taxon>Dikarya</taxon>
        <taxon>Ascomycota</taxon>
        <taxon>Pezizomycotina</taxon>
        <taxon>Eurotiomycetes</taxon>
        <taxon>Chaetothyriomycetidae</taxon>
        <taxon>Chaetothyriales</taxon>
        <taxon>Herpotrichiellaceae</taxon>
        <taxon>Exophiala</taxon>
    </lineage>
</organism>
<feature type="region of interest" description="Disordered" evidence="2">
    <location>
        <begin position="475"/>
        <end position="520"/>
    </location>
</feature>
<name>A0A072PMS7_9EURO</name>
<feature type="coiled-coil region" evidence="1">
    <location>
        <begin position="179"/>
        <end position="220"/>
    </location>
</feature>
<evidence type="ECO:0000313" key="3">
    <source>
        <dbReference type="EMBL" id="KEF56805.1"/>
    </source>
</evidence>
<dbReference type="OrthoDB" id="5421041at2759"/>
<comment type="caution">
    <text evidence="3">The sequence shown here is derived from an EMBL/GenBank/DDBJ whole genome shotgun (WGS) entry which is preliminary data.</text>
</comment>
<dbReference type="AlphaFoldDB" id="A0A072PMS7"/>
<dbReference type="GeneID" id="25281909"/>
<gene>
    <name evidence="3" type="ORF">A1O9_06995</name>
</gene>
<sequence length="520" mass="59109">MALRTDGEVLSLQNGTNFESDGSVLPGKRLQHIKELIDSVKVLSAEDSFKHADSMFDEMAHLKRTVEVNQDQVGGLESQLQQLKTNSRIAQQEFLATHRETVRSIVEEKSELQVKLDRAQNELESQEMIHKKQLETQQGLQYQNTTLTKESQSLRGSVLQIEDEVKDLKGKSVAKDNTITQLQQKLERKERDMLNIEGNMRALAREKDDLRNQFEASDGKLKMLMDFSYPLSSDSRDDVRNLIRGIWQSCLDIVKRNIGKDLPVPEKEEDLRAWTTLKHVREATHATPIPSSNTHAAKQMRTFLIIEQEDELRDALFEITDNPKKAFLRGMIMSLFETRQREISTKRVSKVVREVLSPVEDLLGLNAAQRFGQELKLKVIAAKDVWWHLQRQQSYFEADNDTETESWERQSIQVSTDDDQTRSQAVNVEAFDTDEAVLKLFPRIFIVDGSRDTPIFPGVVLQKSQTASAEQEICKAAASSPTEGKQGPAYRLSRARRTTASNPGKPSRDEEKGSFLGSRG</sequence>
<evidence type="ECO:0000313" key="4">
    <source>
        <dbReference type="Proteomes" id="UP000027920"/>
    </source>
</evidence>
<feature type="coiled-coil region" evidence="1">
    <location>
        <begin position="66"/>
        <end position="136"/>
    </location>
</feature>
<keyword evidence="4" id="KW-1185">Reference proteome</keyword>
<accession>A0A072PMS7</accession>
<reference evidence="3 4" key="1">
    <citation type="submission" date="2013-03" db="EMBL/GenBank/DDBJ databases">
        <title>The Genome Sequence of Exophiala aquamarina CBS 119918.</title>
        <authorList>
            <consortium name="The Broad Institute Genomics Platform"/>
            <person name="Cuomo C."/>
            <person name="de Hoog S."/>
            <person name="Gorbushina A."/>
            <person name="Walker B."/>
            <person name="Young S.K."/>
            <person name="Zeng Q."/>
            <person name="Gargeya S."/>
            <person name="Fitzgerald M."/>
            <person name="Haas B."/>
            <person name="Abouelleil A."/>
            <person name="Allen A.W."/>
            <person name="Alvarado L."/>
            <person name="Arachchi H.M."/>
            <person name="Berlin A.M."/>
            <person name="Chapman S.B."/>
            <person name="Gainer-Dewar J."/>
            <person name="Goldberg J."/>
            <person name="Griggs A."/>
            <person name="Gujja S."/>
            <person name="Hansen M."/>
            <person name="Howarth C."/>
            <person name="Imamovic A."/>
            <person name="Ireland A."/>
            <person name="Larimer J."/>
            <person name="McCowan C."/>
            <person name="Murphy C."/>
            <person name="Pearson M."/>
            <person name="Poon T.W."/>
            <person name="Priest M."/>
            <person name="Roberts A."/>
            <person name="Saif S."/>
            <person name="Shea T."/>
            <person name="Sisk P."/>
            <person name="Sykes S."/>
            <person name="Wortman J."/>
            <person name="Nusbaum C."/>
            <person name="Birren B."/>
        </authorList>
    </citation>
    <scope>NUCLEOTIDE SEQUENCE [LARGE SCALE GENOMIC DNA]</scope>
    <source>
        <strain evidence="3 4">CBS 119918</strain>
    </source>
</reference>
<evidence type="ECO:0000256" key="2">
    <source>
        <dbReference type="SAM" id="MobiDB-lite"/>
    </source>
</evidence>
<proteinExistence type="predicted"/>
<keyword evidence="1" id="KW-0175">Coiled coil</keyword>
<protein>
    <submittedName>
        <fullName evidence="3">Uncharacterized protein</fullName>
    </submittedName>
</protein>
<dbReference type="RefSeq" id="XP_013259395.1">
    <property type="nucleotide sequence ID" value="XM_013403941.1"/>
</dbReference>
<dbReference type="EMBL" id="AMGV01000005">
    <property type="protein sequence ID" value="KEF56805.1"/>
    <property type="molecule type" value="Genomic_DNA"/>
</dbReference>